<reference evidence="1 2" key="2">
    <citation type="submission" date="2020-07" db="EMBL/GenBank/DDBJ databases">
        <title>Genome assembly of wild tea tree DASZ reveals pedigree and selection history of tea varieties.</title>
        <authorList>
            <person name="Zhang W."/>
        </authorList>
    </citation>
    <scope>NUCLEOTIDE SEQUENCE [LARGE SCALE GENOMIC DNA]</scope>
    <source>
        <strain evidence="2">cv. G240</strain>
        <tissue evidence="1">Leaf</tissue>
    </source>
</reference>
<gene>
    <name evidence="1" type="ORF">HYC85_011814</name>
</gene>
<evidence type="ECO:0000313" key="2">
    <source>
        <dbReference type="Proteomes" id="UP000593564"/>
    </source>
</evidence>
<keyword evidence="2" id="KW-1185">Reference proteome</keyword>
<accession>A0A7J7HC22</accession>
<name>A0A7J7HC22_CAMSI</name>
<comment type="caution">
    <text evidence="1">The sequence shown here is derived from an EMBL/GenBank/DDBJ whole genome shotgun (WGS) entry which is preliminary data.</text>
</comment>
<protein>
    <submittedName>
        <fullName evidence="1">Uncharacterized protein</fullName>
    </submittedName>
</protein>
<reference evidence="2" key="1">
    <citation type="journal article" date="2020" name="Nat. Commun.">
        <title>Genome assembly of wild tea tree DASZ reveals pedigree and selection history of tea varieties.</title>
        <authorList>
            <person name="Zhang W."/>
            <person name="Zhang Y."/>
            <person name="Qiu H."/>
            <person name="Guo Y."/>
            <person name="Wan H."/>
            <person name="Zhang X."/>
            <person name="Scossa F."/>
            <person name="Alseekh S."/>
            <person name="Zhang Q."/>
            <person name="Wang P."/>
            <person name="Xu L."/>
            <person name="Schmidt M.H."/>
            <person name="Jia X."/>
            <person name="Li D."/>
            <person name="Zhu A."/>
            <person name="Guo F."/>
            <person name="Chen W."/>
            <person name="Ni D."/>
            <person name="Usadel B."/>
            <person name="Fernie A.R."/>
            <person name="Wen W."/>
        </authorList>
    </citation>
    <scope>NUCLEOTIDE SEQUENCE [LARGE SCALE GENOMIC DNA]</scope>
    <source>
        <strain evidence="2">cv. G240</strain>
    </source>
</reference>
<proteinExistence type="predicted"/>
<evidence type="ECO:0000313" key="1">
    <source>
        <dbReference type="EMBL" id="KAF5949821.1"/>
    </source>
</evidence>
<dbReference type="AlphaFoldDB" id="A0A7J7HC22"/>
<sequence>MFTPSSYSDSNHCNPRPPPHQCPRYQIWITSKTIQVFHNLAFVAIPFHNNAAVFSTLTENSER</sequence>
<dbReference type="EMBL" id="JACBKZ010000005">
    <property type="protein sequence ID" value="KAF5949821.1"/>
    <property type="molecule type" value="Genomic_DNA"/>
</dbReference>
<dbReference type="Proteomes" id="UP000593564">
    <property type="component" value="Unassembled WGS sequence"/>
</dbReference>
<organism evidence="1 2">
    <name type="scientific">Camellia sinensis</name>
    <name type="common">Tea plant</name>
    <name type="synonym">Thea sinensis</name>
    <dbReference type="NCBI Taxonomy" id="4442"/>
    <lineage>
        <taxon>Eukaryota</taxon>
        <taxon>Viridiplantae</taxon>
        <taxon>Streptophyta</taxon>
        <taxon>Embryophyta</taxon>
        <taxon>Tracheophyta</taxon>
        <taxon>Spermatophyta</taxon>
        <taxon>Magnoliopsida</taxon>
        <taxon>eudicotyledons</taxon>
        <taxon>Gunneridae</taxon>
        <taxon>Pentapetalae</taxon>
        <taxon>asterids</taxon>
        <taxon>Ericales</taxon>
        <taxon>Theaceae</taxon>
        <taxon>Camellia</taxon>
    </lineage>
</organism>